<dbReference type="PANTHER" id="PTHR21206:SF0">
    <property type="entry name" value="DNA REPLICATION COMPLEX GINS PROTEIN SLD5"/>
    <property type="match status" value="1"/>
</dbReference>
<dbReference type="Gene3D" id="3.40.5.60">
    <property type="match status" value="1"/>
</dbReference>
<keyword evidence="4" id="KW-1185">Reference proteome</keyword>
<feature type="compositionally biased region" description="Acidic residues" evidence="1">
    <location>
        <begin position="1"/>
        <end position="11"/>
    </location>
</feature>
<name>A0AAN5DDF1_9BILA</name>
<dbReference type="PANTHER" id="PTHR21206">
    <property type="entry name" value="SLD5 PROTEIN"/>
    <property type="match status" value="1"/>
</dbReference>
<dbReference type="InterPro" id="IPR038749">
    <property type="entry name" value="Sld5_GINS_A"/>
</dbReference>
<evidence type="ECO:0000259" key="2">
    <source>
        <dbReference type="Pfam" id="PF16922"/>
    </source>
</evidence>
<dbReference type="Proteomes" id="UP001328107">
    <property type="component" value="Unassembled WGS sequence"/>
</dbReference>
<accession>A0AAN5DDF1</accession>
<feature type="non-terminal residue" evidence="3">
    <location>
        <position position="1"/>
    </location>
</feature>
<dbReference type="GO" id="GO:0000811">
    <property type="term" value="C:GINS complex"/>
    <property type="evidence" value="ECO:0007669"/>
    <property type="project" value="TreeGrafter"/>
</dbReference>
<organism evidence="3 4">
    <name type="scientific">Pristionchus mayeri</name>
    <dbReference type="NCBI Taxonomy" id="1317129"/>
    <lineage>
        <taxon>Eukaryota</taxon>
        <taxon>Metazoa</taxon>
        <taxon>Ecdysozoa</taxon>
        <taxon>Nematoda</taxon>
        <taxon>Chromadorea</taxon>
        <taxon>Rhabditida</taxon>
        <taxon>Rhabditina</taxon>
        <taxon>Diplogasteromorpha</taxon>
        <taxon>Diplogasteroidea</taxon>
        <taxon>Neodiplogasteridae</taxon>
        <taxon>Pristionchus</taxon>
    </lineage>
</organism>
<dbReference type="AlphaFoldDB" id="A0AAN5DDF1"/>
<evidence type="ECO:0000313" key="3">
    <source>
        <dbReference type="EMBL" id="GMR60157.1"/>
    </source>
</evidence>
<sequence>ASESELFDSADLDLFMETSSQRDPSTQGRMESSTIDASEAVRQVEEGVAGDDEEFVTPAQLLSEMKQTWMNECASPSLLPHNYDAVDLLIEQIIQVEDGLGKVKNKDKPSVPMHQGEVARVQYMINDYMRKRLHKIEEHARLVLREHASRVAEGCKPLLAEREVRFAHGFATLETRLMHTAFLGKLPGALQKVPVPALNLDHSRCFAKVLKEDVEDVSVPDLMDPTQEVVVSLPKDSIHCISYKSIMEHVENDKILLM</sequence>
<dbReference type="PIRSF" id="PIRSF007764">
    <property type="entry name" value="Sld5"/>
    <property type="match status" value="1"/>
</dbReference>
<dbReference type="EMBL" id="BTRK01000006">
    <property type="protein sequence ID" value="GMR60157.1"/>
    <property type="molecule type" value="Genomic_DNA"/>
</dbReference>
<dbReference type="CDD" id="cd11711">
    <property type="entry name" value="GINS_A_Sld5"/>
    <property type="match status" value="1"/>
</dbReference>
<dbReference type="InterPro" id="IPR031633">
    <property type="entry name" value="SLD5_C"/>
</dbReference>
<dbReference type="GO" id="GO:0006261">
    <property type="term" value="P:DNA-templated DNA replication"/>
    <property type="evidence" value="ECO:0007669"/>
    <property type="project" value="InterPro"/>
</dbReference>
<feature type="region of interest" description="Disordered" evidence="1">
    <location>
        <begin position="1"/>
        <end position="35"/>
    </location>
</feature>
<feature type="compositionally biased region" description="Polar residues" evidence="1">
    <location>
        <begin position="17"/>
        <end position="35"/>
    </location>
</feature>
<dbReference type="InterPro" id="IPR036224">
    <property type="entry name" value="GINS_bundle-like_dom_sf"/>
</dbReference>
<feature type="domain" description="DNA replication complex GINS protein SLD5 C-terminal" evidence="2">
    <location>
        <begin position="206"/>
        <end position="257"/>
    </location>
</feature>
<dbReference type="InterPro" id="IPR008591">
    <property type="entry name" value="GINS_Sld5"/>
</dbReference>
<evidence type="ECO:0000313" key="4">
    <source>
        <dbReference type="Proteomes" id="UP001328107"/>
    </source>
</evidence>
<gene>
    <name evidence="3" type="ORF">PMAYCL1PPCAC_30352</name>
</gene>
<reference evidence="4" key="1">
    <citation type="submission" date="2022-10" db="EMBL/GenBank/DDBJ databases">
        <title>Genome assembly of Pristionchus species.</title>
        <authorList>
            <person name="Yoshida K."/>
            <person name="Sommer R.J."/>
        </authorList>
    </citation>
    <scope>NUCLEOTIDE SEQUENCE [LARGE SCALE GENOMIC DNA]</scope>
    <source>
        <strain evidence="4">RS5460</strain>
    </source>
</reference>
<protein>
    <recommendedName>
        <fullName evidence="2">DNA replication complex GINS protein SLD5 C-terminal domain-containing protein</fullName>
    </recommendedName>
</protein>
<proteinExistence type="predicted"/>
<dbReference type="GO" id="GO:0000727">
    <property type="term" value="P:double-strand break repair via break-induced replication"/>
    <property type="evidence" value="ECO:0007669"/>
    <property type="project" value="TreeGrafter"/>
</dbReference>
<evidence type="ECO:0000256" key="1">
    <source>
        <dbReference type="SAM" id="MobiDB-lite"/>
    </source>
</evidence>
<dbReference type="SUPFAM" id="SSF160059">
    <property type="entry name" value="PriA/YqbF domain"/>
    <property type="match status" value="1"/>
</dbReference>
<dbReference type="Gene3D" id="1.20.58.1030">
    <property type="match status" value="1"/>
</dbReference>
<dbReference type="SUPFAM" id="SSF158573">
    <property type="entry name" value="GINS helical bundle-like"/>
    <property type="match status" value="1"/>
</dbReference>
<comment type="caution">
    <text evidence="3">The sequence shown here is derived from an EMBL/GenBank/DDBJ whole genome shotgun (WGS) entry which is preliminary data.</text>
</comment>
<dbReference type="Pfam" id="PF16922">
    <property type="entry name" value="SLD5_C"/>
    <property type="match status" value="1"/>
</dbReference>